<evidence type="ECO:0000313" key="3">
    <source>
        <dbReference type="Proteomes" id="UP000736787"/>
    </source>
</evidence>
<dbReference type="AlphaFoldDB" id="A0A8T1L4S0"/>
<gene>
    <name evidence="1" type="ORF">PC117_g15289</name>
    <name evidence="2" type="ORF">PC129_g15186</name>
</gene>
<protein>
    <submittedName>
        <fullName evidence="1">Uncharacterized protein</fullName>
    </submittedName>
</protein>
<dbReference type="Proteomes" id="UP000760860">
    <property type="component" value="Unassembled WGS sequence"/>
</dbReference>
<dbReference type="EMBL" id="RCMK01000503">
    <property type="protein sequence ID" value="KAG2924928.1"/>
    <property type="molecule type" value="Genomic_DNA"/>
</dbReference>
<dbReference type="EMBL" id="RCMV01000689">
    <property type="protein sequence ID" value="KAG3213895.1"/>
    <property type="molecule type" value="Genomic_DNA"/>
</dbReference>
<sequence>MFWCSYQRGTADTGHTKACGATRSGLAQPRGRRRCATHKDVGGDAHDNANLGSNGVLANFQLAAGQRSPSRSPRFWRYLEKLSMLLKPRSSSSLSMAASIEKPPFTKLHTQLKDYHSIQYTTRPKVDAR</sequence>
<evidence type="ECO:0000313" key="1">
    <source>
        <dbReference type="EMBL" id="KAG2924928.1"/>
    </source>
</evidence>
<comment type="caution">
    <text evidence="1">The sequence shown here is derived from an EMBL/GenBank/DDBJ whole genome shotgun (WGS) entry which is preliminary data.</text>
</comment>
<name>A0A8T1L4S0_9STRA</name>
<evidence type="ECO:0000313" key="2">
    <source>
        <dbReference type="EMBL" id="KAG3213895.1"/>
    </source>
</evidence>
<proteinExistence type="predicted"/>
<accession>A0A8T1L4S0</accession>
<reference evidence="1" key="1">
    <citation type="submission" date="2018-10" db="EMBL/GenBank/DDBJ databases">
        <title>Effector identification in a new, highly contiguous assembly of the strawberry crown rot pathogen Phytophthora cactorum.</title>
        <authorList>
            <person name="Armitage A.D."/>
            <person name="Nellist C.F."/>
            <person name="Bates H."/>
            <person name="Vickerstaff R.J."/>
            <person name="Harrison R.J."/>
        </authorList>
    </citation>
    <scope>NUCLEOTIDE SEQUENCE</scope>
    <source>
        <strain evidence="1">4040</strain>
        <strain evidence="2">P421</strain>
    </source>
</reference>
<dbReference type="Proteomes" id="UP000736787">
    <property type="component" value="Unassembled WGS sequence"/>
</dbReference>
<organism evidence="1 3">
    <name type="scientific">Phytophthora cactorum</name>
    <dbReference type="NCBI Taxonomy" id="29920"/>
    <lineage>
        <taxon>Eukaryota</taxon>
        <taxon>Sar</taxon>
        <taxon>Stramenopiles</taxon>
        <taxon>Oomycota</taxon>
        <taxon>Peronosporomycetes</taxon>
        <taxon>Peronosporales</taxon>
        <taxon>Peronosporaceae</taxon>
        <taxon>Phytophthora</taxon>
    </lineage>
</organism>